<gene>
    <name evidence="2" type="ORF">GWI33_010719</name>
</gene>
<evidence type="ECO:0000256" key="1">
    <source>
        <dbReference type="SAM" id="MobiDB-lite"/>
    </source>
</evidence>
<dbReference type="EMBL" id="JAACXV010007844">
    <property type="protein sequence ID" value="KAF7276268.1"/>
    <property type="molecule type" value="Genomic_DNA"/>
</dbReference>
<proteinExistence type="predicted"/>
<keyword evidence="3" id="KW-1185">Reference proteome</keyword>
<evidence type="ECO:0000313" key="2">
    <source>
        <dbReference type="EMBL" id="KAF7276268.1"/>
    </source>
</evidence>
<reference evidence="2" key="1">
    <citation type="submission" date="2020-08" db="EMBL/GenBank/DDBJ databases">
        <title>Genome sequencing and assembly of the red palm weevil Rhynchophorus ferrugineus.</title>
        <authorList>
            <person name="Dias G.B."/>
            <person name="Bergman C.M."/>
            <person name="Manee M."/>
        </authorList>
    </citation>
    <scope>NUCLEOTIDE SEQUENCE</scope>
    <source>
        <strain evidence="2">AA-2017</strain>
        <tissue evidence="2">Whole larva</tissue>
    </source>
</reference>
<protein>
    <submittedName>
        <fullName evidence="2">Uncharacterized protein</fullName>
    </submittedName>
</protein>
<accession>A0A834MA22</accession>
<organism evidence="2 3">
    <name type="scientific">Rhynchophorus ferrugineus</name>
    <name type="common">Red palm weevil</name>
    <name type="synonym">Curculio ferrugineus</name>
    <dbReference type="NCBI Taxonomy" id="354439"/>
    <lineage>
        <taxon>Eukaryota</taxon>
        <taxon>Metazoa</taxon>
        <taxon>Ecdysozoa</taxon>
        <taxon>Arthropoda</taxon>
        <taxon>Hexapoda</taxon>
        <taxon>Insecta</taxon>
        <taxon>Pterygota</taxon>
        <taxon>Neoptera</taxon>
        <taxon>Endopterygota</taxon>
        <taxon>Coleoptera</taxon>
        <taxon>Polyphaga</taxon>
        <taxon>Cucujiformia</taxon>
        <taxon>Curculionidae</taxon>
        <taxon>Dryophthorinae</taxon>
        <taxon>Rhynchophorus</taxon>
    </lineage>
</organism>
<feature type="compositionally biased region" description="Gly residues" evidence="1">
    <location>
        <begin position="66"/>
        <end position="84"/>
    </location>
</feature>
<feature type="region of interest" description="Disordered" evidence="1">
    <location>
        <begin position="61"/>
        <end position="84"/>
    </location>
</feature>
<sequence>DEDALPIRDEVSPRDYRIGSLILINICFYRSGGDLWPRKLGRAIAEGNTYVREGPVLGRGTYVRSGEGGGGSGGGGRTYPGHLG</sequence>
<feature type="non-terminal residue" evidence="2">
    <location>
        <position position="1"/>
    </location>
</feature>
<comment type="caution">
    <text evidence="2">The sequence shown here is derived from an EMBL/GenBank/DDBJ whole genome shotgun (WGS) entry which is preliminary data.</text>
</comment>
<name>A0A834MA22_RHYFE</name>
<dbReference type="Proteomes" id="UP000625711">
    <property type="component" value="Unassembled WGS sequence"/>
</dbReference>
<evidence type="ECO:0000313" key="3">
    <source>
        <dbReference type="Proteomes" id="UP000625711"/>
    </source>
</evidence>
<dbReference type="AlphaFoldDB" id="A0A834MA22"/>